<evidence type="ECO:0000256" key="2">
    <source>
        <dbReference type="SAM" id="MobiDB-lite"/>
    </source>
</evidence>
<evidence type="ECO:0000313" key="4">
    <source>
        <dbReference type="Proteomes" id="UP000694424"/>
    </source>
</evidence>
<dbReference type="AlphaFoldDB" id="A0A8B9SAF6"/>
<evidence type="ECO:0000313" key="3">
    <source>
        <dbReference type="Ensembl" id="ENSAOWP00000016501.1"/>
    </source>
</evidence>
<proteinExistence type="predicted"/>
<feature type="region of interest" description="Disordered" evidence="2">
    <location>
        <begin position="1"/>
        <end position="20"/>
    </location>
</feature>
<dbReference type="Pfam" id="PF06625">
    <property type="entry name" value="DUF1151"/>
    <property type="match status" value="1"/>
</dbReference>
<dbReference type="Ensembl" id="ENSAOWT00000018726.1">
    <property type="protein sequence ID" value="ENSAOWP00000016501.1"/>
    <property type="gene ID" value="ENSAOWG00000011239.1"/>
</dbReference>
<keyword evidence="4" id="KW-1185">Reference proteome</keyword>
<evidence type="ECO:0000256" key="1">
    <source>
        <dbReference type="ARBA" id="ARBA00023054"/>
    </source>
</evidence>
<reference evidence="3" key="2">
    <citation type="submission" date="2025-09" db="UniProtKB">
        <authorList>
            <consortium name="Ensembl"/>
        </authorList>
    </citation>
    <scope>IDENTIFICATION</scope>
</reference>
<dbReference type="InterPro" id="IPR009533">
    <property type="entry name" value="FAM107"/>
</dbReference>
<accession>A0A8B9SAF6</accession>
<reference evidence="3" key="1">
    <citation type="submission" date="2025-08" db="UniProtKB">
        <authorList>
            <consortium name="Ensembl"/>
        </authorList>
    </citation>
    <scope>IDENTIFICATION</scope>
</reference>
<protein>
    <submittedName>
        <fullName evidence="3">Uncharacterized protein</fullName>
    </submittedName>
</protein>
<sequence length="44" mass="5068">PAEPGDITADGPEGLIQPRKVPNPVQESWRHRELHWELLFTHGR</sequence>
<dbReference type="Proteomes" id="UP000694424">
    <property type="component" value="Unplaced"/>
</dbReference>
<name>A0A8B9SAF6_APTOW</name>
<keyword evidence="1" id="KW-0175">Coiled coil</keyword>
<organism evidence="3 4">
    <name type="scientific">Apteryx owenii</name>
    <name type="common">Little spotted kiwi</name>
    <dbReference type="NCBI Taxonomy" id="8824"/>
    <lineage>
        <taxon>Eukaryota</taxon>
        <taxon>Metazoa</taxon>
        <taxon>Chordata</taxon>
        <taxon>Craniata</taxon>
        <taxon>Vertebrata</taxon>
        <taxon>Euteleostomi</taxon>
        <taxon>Archelosauria</taxon>
        <taxon>Archosauria</taxon>
        <taxon>Dinosauria</taxon>
        <taxon>Saurischia</taxon>
        <taxon>Theropoda</taxon>
        <taxon>Coelurosauria</taxon>
        <taxon>Aves</taxon>
        <taxon>Palaeognathae</taxon>
        <taxon>Apterygiformes</taxon>
        <taxon>Apterygidae</taxon>
        <taxon>Apteryx</taxon>
    </lineage>
</organism>